<keyword evidence="1" id="KW-0732">Signal</keyword>
<feature type="domain" description="T20D4.11-like" evidence="2">
    <location>
        <begin position="52"/>
        <end position="173"/>
    </location>
</feature>
<feature type="chain" id="PRO_5040212463" description="T20D4.11-like domain-containing protein" evidence="1">
    <location>
        <begin position="18"/>
        <end position="182"/>
    </location>
</feature>
<comment type="caution">
    <text evidence="3">The sequence shown here is derived from an EMBL/GenBank/DDBJ whole genome shotgun (WGS) entry which is preliminary data.</text>
</comment>
<dbReference type="PANTHER" id="PTHR21453">
    <property type="entry name" value="DUF19 DOMAIN-CONTAINING PROTEIN-RELATED-RELATED"/>
    <property type="match status" value="1"/>
</dbReference>
<dbReference type="EMBL" id="CANHGI010000004">
    <property type="protein sequence ID" value="CAI5447327.1"/>
    <property type="molecule type" value="Genomic_DNA"/>
</dbReference>
<dbReference type="Proteomes" id="UP001152747">
    <property type="component" value="Unassembled WGS sequence"/>
</dbReference>
<dbReference type="Pfam" id="PF01579">
    <property type="entry name" value="DUF19"/>
    <property type="match status" value="1"/>
</dbReference>
<name>A0A9P1IQ42_9PELO</name>
<evidence type="ECO:0000256" key="1">
    <source>
        <dbReference type="SAM" id="SignalP"/>
    </source>
</evidence>
<evidence type="ECO:0000313" key="3">
    <source>
        <dbReference type="EMBL" id="CAI5447327.1"/>
    </source>
</evidence>
<dbReference type="InterPro" id="IPR002542">
    <property type="entry name" value="T20D4.11-like_dom"/>
</dbReference>
<keyword evidence="4" id="KW-1185">Reference proteome</keyword>
<sequence length="182" mass="21644">MIFVFSFLLLIFSSCKASFDDEMEACGITDPQEISTLRNGSETIDYGFAEPYKAYKNFSKECEKIQPIAAKYKCLLADTIQLGCKIWDFFAGPFNKCIRKFEKYYEITTFNWHEGSYTRCVNMWQIYKWTSHQNYDCFYCKHFFGEDNCMKWLVIEKCGKESWIQMRDFFATTDEHCDFSDL</sequence>
<accession>A0A9P1IQ42</accession>
<organism evidence="3 4">
    <name type="scientific">Caenorhabditis angaria</name>
    <dbReference type="NCBI Taxonomy" id="860376"/>
    <lineage>
        <taxon>Eukaryota</taxon>
        <taxon>Metazoa</taxon>
        <taxon>Ecdysozoa</taxon>
        <taxon>Nematoda</taxon>
        <taxon>Chromadorea</taxon>
        <taxon>Rhabditida</taxon>
        <taxon>Rhabditina</taxon>
        <taxon>Rhabditomorpha</taxon>
        <taxon>Rhabditoidea</taxon>
        <taxon>Rhabditidae</taxon>
        <taxon>Peloderinae</taxon>
        <taxon>Caenorhabditis</taxon>
    </lineage>
</organism>
<reference evidence="3" key="1">
    <citation type="submission" date="2022-11" db="EMBL/GenBank/DDBJ databases">
        <authorList>
            <person name="Kikuchi T."/>
        </authorList>
    </citation>
    <scope>NUCLEOTIDE SEQUENCE</scope>
    <source>
        <strain evidence="3">PS1010</strain>
    </source>
</reference>
<gene>
    <name evidence="3" type="ORF">CAMP_LOCUS9964</name>
</gene>
<proteinExistence type="predicted"/>
<protein>
    <recommendedName>
        <fullName evidence="2">T20D4.11-like domain-containing protein</fullName>
    </recommendedName>
</protein>
<feature type="signal peptide" evidence="1">
    <location>
        <begin position="1"/>
        <end position="17"/>
    </location>
</feature>
<evidence type="ECO:0000259" key="2">
    <source>
        <dbReference type="Pfam" id="PF01579"/>
    </source>
</evidence>
<dbReference type="AlphaFoldDB" id="A0A9P1IQ42"/>
<evidence type="ECO:0000313" key="4">
    <source>
        <dbReference type="Proteomes" id="UP001152747"/>
    </source>
</evidence>